<dbReference type="Proteomes" id="UP001432322">
    <property type="component" value="Unassembled WGS sequence"/>
</dbReference>
<proteinExistence type="predicted"/>
<protein>
    <submittedName>
        <fullName evidence="1">Uncharacterized protein</fullName>
    </submittedName>
</protein>
<evidence type="ECO:0000313" key="2">
    <source>
        <dbReference type="Proteomes" id="UP001432322"/>
    </source>
</evidence>
<reference evidence="1" key="1">
    <citation type="submission" date="2023-10" db="EMBL/GenBank/DDBJ databases">
        <title>Genome assembly of Pristionchus species.</title>
        <authorList>
            <person name="Yoshida K."/>
            <person name="Sommer R.J."/>
        </authorList>
    </citation>
    <scope>NUCLEOTIDE SEQUENCE</scope>
    <source>
        <strain evidence="1">RS5133</strain>
    </source>
</reference>
<dbReference type="AlphaFoldDB" id="A0AAV5W3A9"/>
<sequence length="83" mass="9235">AADDHGELSTGLALEAHPSKRRIDCLFDVKASVKWLLFNVSAHGSLSFDSIDWIMSLLSTCTYERLSIVVGRATEFKNLPRLI</sequence>
<gene>
    <name evidence="1" type="ORF">PFISCL1PPCAC_16769</name>
</gene>
<evidence type="ECO:0000313" key="1">
    <source>
        <dbReference type="EMBL" id="GMT25472.1"/>
    </source>
</evidence>
<organism evidence="1 2">
    <name type="scientific">Pristionchus fissidentatus</name>
    <dbReference type="NCBI Taxonomy" id="1538716"/>
    <lineage>
        <taxon>Eukaryota</taxon>
        <taxon>Metazoa</taxon>
        <taxon>Ecdysozoa</taxon>
        <taxon>Nematoda</taxon>
        <taxon>Chromadorea</taxon>
        <taxon>Rhabditida</taxon>
        <taxon>Rhabditina</taxon>
        <taxon>Diplogasteromorpha</taxon>
        <taxon>Diplogasteroidea</taxon>
        <taxon>Neodiplogasteridae</taxon>
        <taxon>Pristionchus</taxon>
    </lineage>
</organism>
<accession>A0AAV5W3A9</accession>
<feature type="non-terminal residue" evidence="1">
    <location>
        <position position="83"/>
    </location>
</feature>
<feature type="non-terminal residue" evidence="1">
    <location>
        <position position="1"/>
    </location>
</feature>
<dbReference type="EMBL" id="BTSY01000004">
    <property type="protein sequence ID" value="GMT25472.1"/>
    <property type="molecule type" value="Genomic_DNA"/>
</dbReference>
<comment type="caution">
    <text evidence="1">The sequence shown here is derived from an EMBL/GenBank/DDBJ whole genome shotgun (WGS) entry which is preliminary data.</text>
</comment>
<keyword evidence="2" id="KW-1185">Reference proteome</keyword>
<name>A0AAV5W3A9_9BILA</name>